<sequence>MGLKDLQPGNNRARGAMFVGVVLMVICLGVLIFSLNTGTIKLSPMQVLQTLFGFGTAKEETVLFDYRMPRILITMLAGIGLGVSGAILQGVFRNPLADPGVVGLNAGSAVGLIVFVSFFQSMEQMSALLIPLFTFCGAMLTALLIGVLAYERGQNLQPTRVILVGIAVAAGFSALTLYLSLRLDSETYTFAARWLVGNIWGRDWIHVFALLPWIIGFGTYALLQARTLNALGLGDGTIVSIGVSLNRKRIGLLVAAVSLSSASVAMAGGIGFIGFVAPHLARRLVGSSHRHVIPISGMIGVVILVLADTAGRSLFLPSLIPAGVLVAGIGAPYFLYLLLRSSK</sequence>
<dbReference type="Proteomes" id="UP000502248">
    <property type="component" value="Chromosome"/>
</dbReference>
<gene>
    <name evidence="9" type="ORF">HH215_26095</name>
</gene>
<dbReference type="Gene3D" id="1.10.3470.10">
    <property type="entry name" value="ABC transporter involved in vitamin B12 uptake, BtuC"/>
    <property type="match status" value="1"/>
</dbReference>
<feature type="transmembrane region" description="Helical" evidence="8">
    <location>
        <begin position="162"/>
        <end position="183"/>
    </location>
</feature>
<accession>A0A7Z2VN21</accession>
<dbReference type="PANTHER" id="PTHR30472">
    <property type="entry name" value="FERRIC ENTEROBACTIN TRANSPORT SYSTEM PERMEASE PROTEIN"/>
    <property type="match status" value="1"/>
</dbReference>
<feature type="transmembrane region" description="Helical" evidence="8">
    <location>
        <begin position="71"/>
        <end position="88"/>
    </location>
</feature>
<keyword evidence="5 8" id="KW-0812">Transmembrane</keyword>
<dbReference type="GO" id="GO:0033214">
    <property type="term" value="P:siderophore-iron import into cell"/>
    <property type="evidence" value="ECO:0007669"/>
    <property type="project" value="TreeGrafter"/>
</dbReference>
<evidence type="ECO:0000256" key="3">
    <source>
        <dbReference type="ARBA" id="ARBA00022448"/>
    </source>
</evidence>
<evidence type="ECO:0000256" key="1">
    <source>
        <dbReference type="ARBA" id="ARBA00004651"/>
    </source>
</evidence>
<dbReference type="Pfam" id="PF01032">
    <property type="entry name" value="FecCD"/>
    <property type="match status" value="1"/>
</dbReference>
<comment type="similarity">
    <text evidence="2">Belongs to the binding-protein-dependent transport system permease family. FecCD subfamily.</text>
</comment>
<keyword evidence="6 8" id="KW-1133">Transmembrane helix</keyword>
<dbReference type="InterPro" id="IPR000522">
    <property type="entry name" value="ABC_transptr_permease_BtuC"/>
</dbReference>
<comment type="subcellular location">
    <subcellularLocation>
        <location evidence="1">Cell membrane</location>
        <topology evidence="1">Multi-pass membrane protein</topology>
    </subcellularLocation>
</comment>
<proteinExistence type="inferred from homology"/>
<dbReference type="AlphaFoldDB" id="A0A7Z2VN21"/>
<organism evidence="9 10">
    <name type="scientific">Cohnella herbarum</name>
    <dbReference type="NCBI Taxonomy" id="2728023"/>
    <lineage>
        <taxon>Bacteria</taxon>
        <taxon>Bacillati</taxon>
        <taxon>Bacillota</taxon>
        <taxon>Bacilli</taxon>
        <taxon>Bacillales</taxon>
        <taxon>Paenibacillaceae</taxon>
        <taxon>Cohnella</taxon>
    </lineage>
</organism>
<evidence type="ECO:0000256" key="7">
    <source>
        <dbReference type="ARBA" id="ARBA00023136"/>
    </source>
</evidence>
<dbReference type="SUPFAM" id="SSF81345">
    <property type="entry name" value="ABC transporter involved in vitamin B12 uptake, BtuC"/>
    <property type="match status" value="1"/>
</dbReference>
<evidence type="ECO:0000256" key="2">
    <source>
        <dbReference type="ARBA" id="ARBA00007935"/>
    </source>
</evidence>
<evidence type="ECO:0000256" key="5">
    <source>
        <dbReference type="ARBA" id="ARBA00022692"/>
    </source>
</evidence>
<evidence type="ECO:0000256" key="4">
    <source>
        <dbReference type="ARBA" id="ARBA00022475"/>
    </source>
</evidence>
<reference evidence="9 10" key="1">
    <citation type="submission" date="2020-04" db="EMBL/GenBank/DDBJ databases">
        <title>Genome sequencing of novel species.</title>
        <authorList>
            <person name="Heo J."/>
            <person name="Kim S.-J."/>
            <person name="Kim J.-S."/>
            <person name="Hong S.-B."/>
            <person name="Kwon S.-W."/>
        </authorList>
    </citation>
    <scope>NUCLEOTIDE SEQUENCE [LARGE SCALE GENOMIC DNA]</scope>
    <source>
        <strain evidence="9 10">MFER-1</strain>
    </source>
</reference>
<evidence type="ECO:0000256" key="8">
    <source>
        <dbReference type="SAM" id="Phobius"/>
    </source>
</evidence>
<dbReference type="GO" id="GO:0005886">
    <property type="term" value="C:plasma membrane"/>
    <property type="evidence" value="ECO:0007669"/>
    <property type="project" value="UniProtKB-SubCell"/>
</dbReference>
<dbReference type="InterPro" id="IPR037294">
    <property type="entry name" value="ABC_BtuC-like"/>
</dbReference>
<feature type="transmembrane region" description="Helical" evidence="8">
    <location>
        <begin position="100"/>
        <end position="119"/>
    </location>
</feature>
<dbReference type="FunFam" id="1.10.3470.10:FF:000001">
    <property type="entry name" value="Vitamin B12 ABC transporter permease BtuC"/>
    <property type="match status" value="1"/>
</dbReference>
<name>A0A7Z2VN21_9BACL</name>
<keyword evidence="3" id="KW-0813">Transport</keyword>
<dbReference type="EMBL" id="CP051680">
    <property type="protein sequence ID" value="QJD86298.1"/>
    <property type="molecule type" value="Genomic_DNA"/>
</dbReference>
<feature type="transmembrane region" description="Helical" evidence="8">
    <location>
        <begin position="289"/>
        <end position="307"/>
    </location>
</feature>
<dbReference type="RefSeq" id="WP_169282547.1">
    <property type="nucleotide sequence ID" value="NZ_CP051680.1"/>
</dbReference>
<feature type="transmembrane region" description="Helical" evidence="8">
    <location>
        <begin position="250"/>
        <end position="277"/>
    </location>
</feature>
<dbReference type="CDD" id="cd06550">
    <property type="entry name" value="TM_ABC_iron-siderophores_like"/>
    <property type="match status" value="1"/>
</dbReference>
<dbReference type="KEGG" id="cheb:HH215_26095"/>
<dbReference type="PANTHER" id="PTHR30472:SF64">
    <property type="entry name" value="IRON(3+)-HYDROXAMATE IMPORT SYSTEM PERMEASE PROTEIN FHUG"/>
    <property type="match status" value="1"/>
</dbReference>
<dbReference type="GO" id="GO:0022857">
    <property type="term" value="F:transmembrane transporter activity"/>
    <property type="evidence" value="ECO:0007669"/>
    <property type="project" value="InterPro"/>
</dbReference>
<evidence type="ECO:0000313" key="9">
    <source>
        <dbReference type="EMBL" id="QJD86298.1"/>
    </source>
</evidence>
<keyword evidence="4" id="KW-1003">Cell membrane</keyword>
<keyword evidence="10" id="KW-1185">Reference proteome</keyword>
<evidence type="ECO:0000256" key="6">
    <source>
        <dbReference type="ARBA" id="ARBA00022989"/>
    </source>
</evidence>
<feature type="transmembrane region" description="Helical" evidence="8">
    <location>
        <begin position="204"/>
        <end position="223"/>
    </location>
</feature>
<protein>
    <submittedName>
        <fullName evidence="9">Iron ABC transporter permease</fullName>
    </submittedName>
</protein>
<feature type="transmembrane region" description="Helical" evidence="8">
    <location>
        <begin position="126"/>
        <end position="150"/>
    </location>
</feature>
<feature type="transmembrane region" description="Helical" evidence="8">
    <location>
        <begin position="15"/>
        <end position="35"/>
    </location>
</feature>
<keyword evidence="7 8" id="KW-0472">Membrane</keyword>
<feature type="transmembrane region" description="Helical" evidence="8">
    <location>
        <begin position="319"/>
        <end position="339"/>
    </location>
</feature>
<evidence type="ECO:0000313" key="10">
    <source>
        <dbReference type="Proteomes" id="UP000502248"/>
    </source>
</evidence>